<organism evidence="1 2">
    <name type="scientific">[Candida] jaroonii</name>
    <dbReference type="NCBI Taxonomy" id="467808"/>
    <lineage>
        <taxon>Eukaryota</taxon>
        <taxon>Fungi</taxon>
        <taxon>Dikarya</taxon>
        <taxon>Ascomycota</taxon>
        <taxon>Saccharomycotina</taxon>
        <taxon>Pichiomycetes</taxon>
        <taxon>Debaryomycetaceae</taxon>
        <taxon>Yamadazyma</taxon>
    </lineage>
</organism>
<sequence length="608" mass="69596">MDSPVKYLSAYGLLSSIALGYTIYDARNNSNNYFTLLFRLTEGFNLGVVFNTILCGFIMVGLFLQYLLFGELRNIEKTHIYERLVQFIINLLLTFTVQDKNLMLKCFLFMTSLLSKILHSILFDRIDHINVTIANTLIDGSHTKWEVSLLYLKSKIYYINIIFFSMDLLMAKFLFFDVFQGINSVICLLFGFEFAMLGLKCLTTLCQTILTVYEQVVYPNNDEDFEFDSDVELNEDGEDEQDEEVDSDNLEQIHDKIWESKPIYSKGIDFISACLRCVSYLGFLYLLIYHSSMILPFNVIQGIIGSAANAFNEFKQLKLIMQSLSKLSTHLPDATEDDLRNGNDTCTVCRDRMITAKQFERKYKKKLPNSKKVKVLPCKHMVHLDCFKPWFETHGNCTMCRQPVFPEDQPNVSSSSPPEPPVAPNGIHHPPPPLPPPPLGQPPLNTFEETLRNMRNMRETRIPERRERFNIDGDPNNIANPPPNETPVNNETPQERPESPPIPEAVREEDTQTSNEQSSNQNSNQNSRPQEQPSNTDGFHHINLPTTAIIPPGSTILPISRAIIPGSNYEIRINHHTTINMVMRTREPGRELNIIDPNFHQNQSNSED</sequence>
<reference evidence="1" key="1">
    <citation type="submission" date="2022-06" db="EMBL/GenBank/DDBJ databases">
        <authorList>
            <person name="Legras J.-L."/>
            <person name="Devillers H."/>
            <person name="Grondin C."/>
        </authorList>
    </citation>
    <scope>NUCLEOTIDE SEQUENCE</scope>
    <source>
        <strain evidence="1">CLIB 1444</strain>
    </source>
</reference>
<evidence type="ECO:0000313" key="1">
    <source>
        <dbReference type="EMBL" id="CAH6720092.1"/>
    </source>
</evidence>
<gene>
    <name evidence="1" type="ORF">CLIB1444_03S04214</name>
</gene>
<comment type="caution">
    <text evidence="1">The sequence shown here is derived from an EMBL/GenBank/DDBJ whole genome shotgun (WGS) entry which is preliminary data.</text>
</comment>
<dbReference type="Proteomes" id="UP001152531">
    <property type="component" value="Unassembled WGS sequence"/>
</dbReference>
<protein>
    <submittedName>
        <fullName evidence="1">Uncharacterized protein</fullName>
    </submittedName>
</protein>
<name>A0ACA9Y5P1_9ASCO</name>
<proteinExistence type="predicted"/>
<accession>A0ACA9Y5P1</accession>
<evidence type="ECO:0000313" key="2">
    <source>
        <dbReference type="Proteomes" id="UP001152531"/>
    </source>
</evidence>
<keyword evidence="2" id="KW-1185">Reference proteome</keyword>
<dbReference type="EMBL" id="CALSDN010000003">
    <property type="protein sequence ID" value="CAH6720092.1"/>
    <property type="molecule type" value="Genomic_DNA"/>
</dbReference>